<sequence>MRPGSRWLHAKPRVGFAIVSNKDVKRGAHRKDRGTLRLFGLLLKGAGKLPTLPEKRSVLTRANHPTVLPCPSATMRRSG</sequence>
<reference evidence="1 2" key="1">
    <citation type="submission" date="2019-03" db="EMBL/GenBank/DDBJ databases">
        <title>Genomic Encyclopedia of Type Strains, Phase IV (KMG-V): Genome sequencing to study the core and pangenomes of soil and plant-associated prokaryotes.</title>
        <authorList>
            <person name="Whitman W."/>
        </authorList>
    </citation>
    <scope>NUCLEOTIDE SEQUENCE [LARGE SCALE GENOMIC DNA]</scope>
    <source>
        <strain evidence="1 2">FB403</strain>
    </source>
</reference>
<comment type="caution">
    <text evidence="1">The sequence shown here is derived from an EMBL/GenBank/DDBJ whole genome shotgun (WGS) entry which is preliminary data.</text>
</comment>
<evidence type="ECO:0000313" key="2">
    <source>
        <dbReference type="Proteomes" id="UP000295021"/>
    </source>
</evidence>
<dbReference type="Proteomes" id="UP000295021">
    <property type="component" value="Unassembled WGS sequence"/>
</dbReference>
<dbReference type="AlphaFoldDB" id="A0AAX2QHU4"/>
<protein>
    <submittedName>
        <fullName evidence="1">Uncharacterized protein</fullName>
    </submittedName>
</protein>
<organism evidence="1 2">
    <name type="scientific">Rhizobium laguerreae</name>
    <dbReference type="NCBI Taxonomy" id="1076926"/>
    <lineage>
        <taxon>Bacteria</taxon>
        <taxon>Pseudomonadati</taxon>
        <taxon>Pseudomonadota</taxon>
        <taxon>Alphaproteobacteria</taxon>
        <taxon>Hyphomicrobiales</taxon>
        <taxon>Rhizobiaceae</taxon>
        <taxon>Rhizobium/Agrobacterium group</taxon>
        <taxon>Rhizobium</taxon>
    </lineage>
</organism>
<accession>A0AAX2QHU4</accession>
<evidence type="ECO:0000313" key="1">
    <source>
        <dbReference type="EMBL" id="TCU21551.1"/>
    </source>
</evidence>
<dbReference type="EMBL" id="SMBI01000010">
    <property type="protein sequence ID" value="TCU21551.1"/>
    <property type="molecule type" value="Genomic_DNA"/>
</dbReference>
<gene>
    <name evidence="1" type="ORF">EV131_110137</name>
</gene>
<name>A0AAX2QHU4_9HYPH</name>
<proteinExistence type="predicted"/>